<organism evidence="2 3">
    <name type="scientific">Cyphellophora europaea (strain CBS 101466)</name>
    <name type="common">Phialophora europaea</name>
    <dbReference type="NCBI Taxonomy" id="1220924"/>
    <lineage>
        <taxon>Eukaryota</taxon>
        <taxon>Fungi</taxon>
        <taxon>Dikarya</taxon>
        <taxon>Ascomycota</taxon>
        <taxon>Pezizomycotina</taxon>
        <taxon>Eurotiomycetes</taxon>
        <taxon>Chaetothyriomycetidae</taxon>
        <taxon>Chaetothyriales</taxon>
        <taxon>Cyphellophoraceae</taxon>
        <taxon>Cyphellophora</taxon>
    </lineage>
</organism>
<dbReference type="AlphaFoldDB" id="W2RPX9"/>
<feature type="domain" description="SnoaL-like" evidence="1">
    <location>
        <begin position="12"/>
        <end position="138"/>
    </location>
</feature>
<dbReference type="InParanoid" id="W2RPX9"/>
<reference evidence="2 3" key="1">
    <citation type="submission" date="2013-03" db="EMBL/GenBank/DDBJ databases">
        <title>The Genome Sequence of Phialophora europaea CBS 101466.</title>
        <authorList>
            <consortium name="The Broad Institute Genomics Platform"/>
            <person name="Cuomo C."/>
            <person name="de Hoog S."/>
            <person name="Gorbushina A."/>
            <person name="Walker B."/>
            <person name="Young S.K."/>
            <person name="Zeng Q."/>
            <person name="Gargeya S."/>
            <person name="Fitzgerald M."/>
            <person name="Haas B."/>
            <person name="Abouelleil A."/>
            <person name="Allen A.W."/>
            <person name="Alvarado L."/>
            <person name="Arachchi H.M."/>
            <person name="Berlin A.M."/>
            <person name="Chapman S.B."/>
            <person name="Gainer-Dewar J."/>
            <person name="Goldberg J."/>
            <person name="Griggs A."/>
            <person name="Gujja S."/>
            <person name="Hansen M."/>
            <person name="Howarth C."/>
            <person name="Imamovic A."/>
            <person name="Ireland A."/>
            <person name="Larimer J."/>
            <person name="McCowan C."/>
            <person name="Murphy C."/>
            <person name="Pearson M."/>
            <person name="Poon T.W."/>
            <person name="Priest M."/>
            <person name="Roberts A."/>
            <person name="Saif S."/>
            <person name="Shea T."/>
            <person name="Sisk P."/>
            <person name="Sykes S."/>
            <person name="Wortman J."/>
            <person name="Nusbaum C."/>
            <person name="Birren B."/>
        </authorList>
    </citation>
    <scope>NUCLEOTIDE SEQUENCE [LARGE SCALE GENOMIC DNA]</scope>
    <source>
        <strain evidence="2 3">CBS 101466</strain>
    </source>
</reference>
<dbReference type="OrthoDB" id="2148716at2759"/>
<dbReference type="Pfam" id="PF13577">
    <property type="entry name" value="SnoaL_4"/>
    <property type="match status" value="1"/>
</dbReference>
<accession>W2RPX9</accession>
<dbReference type="STRING" id="1220924.W2RPX9"/>
<gene>
    <name evidence="2" type="ORF">HMPREF1541_06613</name>
</gene>
<dbReference type="VEuPathDB" id="FungiDB:HMPREF1541_06613"/>
<evidence type="ECO:0000313" key="2">
    <source>
        <dbReference type="EMBL" id="ETN38576.1"/>
    </source>
</evidence>
<evidence type="ECO:0000313" key="3">
    <source>
        <dbReference type="Proteomes" id="UP000030752"/>
    </source>
</evidence>
<proteinExistence type="predicted"/>
<name>W2RPX9_CYPE1</name>
<dbReference type="GeneID" id="19973952"/>
<dbReference type="InterPro" id="IPR037401">
    <property type="entry name" value="SnoaL-like"/>
</dbReference>
<dbReference type="EMBL" id="KB822722">
    <property type="protein sequence ID" value="ETN38576.1"/>
    <property type="molecule type" value="Genomic_DNA"/>
</dbReference>
<protein>
    <recommendedName>
        <fullName evidence="1">SnoaL-like domain-containing protein</fullName>
    </recommendedName>
</protein>
<sequence>MAAIRPKQDAIDLILQFMYAIDTNDRTLLESSLHADVVYDQSGLEKVTGMPMPPIKGLRATADLLMGSVGRMDATHHVTNFRVQTLSPDDALEIKCYSISYHYRLGEAIVPDKEGFIAGNEYTSEVVKDDSGQWKLRKFAIRVLWCKGDLSVFGS</sequence>
<dbReference type="RefSeq" id="XP_008719165.1">
    <property type="nucleotide sequence ID" value="XM_008720943.1"/>
</dbReference>
<dbReference type="InterPro" id="IPR032710">
    <property type="entry name" value="NTF2-like_dom_sf"/>
</dbReference>
<dbReference type="Gene3D" id="3.10.450.50">
    <property type="match status" value="1"/>
</dbReference>
<dbReference type="HOGENOM" id="CLU_106738_1_1_1"/>
<dbReference type="Proteomes" id="UP000030752">
    <property type="component" value="Unassembled WGS sequence"/>
</dbReference>
<keyword evidence="3" id="KW-1185">Reference proteome</keyword>
<dbReference type="SUPFAM" id="SSF54427">
    <property type="entry name" value="NTF2-like"/>
    <property type="match status" value="1"/>
</dbReference>
<evidence type="ECO:0000259" key="1">
    <source>
        <dbReference type="Pfam" id="PF13577"/>
    </source>
</evidence>